<name>A0ABS2NC49_9BACI</name>
<accession>A0ABS2NC49</accession>
<evidence type="ECO:0000313" key="1">
    <source>
        <dbReference type="EMBL" id="MBM7585442.1"/>
    </source>
</evidence>
<evidence type="ECO:0000313" key="2">
    <source>
        <dbReference type="Proteomes" id="UP001646157"/>
    </source>
</evidence>
<sequence length="291" mass="34913">MEILKEVLECRLQHEGLRSVIPSVEDCRRRLVYEQQDRLLEWLVFEKENRNYGCLIEHQADQMKILSDSTTIEQCKSYEGEAQALYEIGDVFFNPERNRHLWPTYMKKNKRFEAFQTYLEVFAILKDSEDILTSIQVDQEEAEFVVALFERLRDFYEIGNDSSSLLLWRETKHLCINKWLKDLHSAFIIFRKLTKLPFQKAHKLGVSKVRLMTGVGWRWLHWQVYTYWHDEYFYLFSRLKSNPEDFEKMEQTLMNKTSHAVYPLFPMGAKVSEMTLSCDRESFRFPKEGDL</sequence>
<dbReference type="RefSeq" id="WP_205171356.1">
    <property type="nucleotide sequence ID" value="NZ_JAFBDZ010000002.1"/>
</dbReference>
<gene>
    <name evidence="1" type="ORF">JOC86_001984</name>
</gene>
<protein>
    <submittedName>
        <fullName evidence="1">Beta-galactosidase beta subunit</fullName>
    </submittedName>
</protein>
<keyword evidence="2" id="KW-1185">Reference proteome</keyword>
<dbReference type="EMBL" id="JAFBDZ010000002">
    <property type="protein sequence ID" value="MBM7585442.1"/>
    <property type="molecule type" value="Genomic_DNA"/>
</dbReference>
<proteinExistence type="predicted"/>
<reference evidence="1 2" key="1">
    <citation type="submission" date="2021-01" db="EMBL/GenBank/DDBJ databases">
        <title>Genomic Encyclopedia of Type Strains, Phase IV (KMG-IV): sequencing the most valuable type-strain genomes for metagenomic binning, comparative biology and taxonomic classification.</title>
        <authorList>
            <person name="Goeker M."/>
        </authorList>
    </citation>
    <scope>NUCLEOTIDE SEQUENCE [LARGE SCALE GENOMIC DNA]</scope>
    <source>
        <strain evidence="1 2">DSM 24834</strain>
    </source>
</reference>
<dbReference type="Proteomes" id="UP001646157">
    <property type="component" value="Unassembled WGS sequence"/>
</dbReference>
<comment type="caution">
    <text evidence="1">The sequence shown here is derived from an EMBL/GenBank/DDBJ whole genome shotgun (WGS) entry which is preliminary data.</text>
</comment>
<organism evidence="1 2">
    <name type="scientific">Rossellomorea pakistanensis</name>
    <dbReference type="NCBI Taxonomy" id="992288"/>
    <lineage>
        <taxon>Bacteria</taxon>
        <taxon>Bacillati</taxon>
        <taxon>Bacillota</taxon>
        <taxon>Bacilli</taxon>
        <taxon>Bacillales</taxon>
        <taxon>Bacillaceae</taxon>
        <taxon>Rossellomorea</taxon>
    </lineage>
</organism>